<evidence type="ECO:0000313" key="2">
    <source>
        <dbReference type="EMBL" id="KAK9825856.1"/>
    </source>
</evidence>
<name>A0AAW1QWL3_9CHLO</name>
<reference evidence="2 3" key="1">
    <citation type="journal article" date="2024" name="Nat. Commun.">
        <title>Phylogenomics reveals the evolutionary origins of lichenization in chlorophyte algae.</title>
        <authorList>
            <person name="Puginier C."/>
            <person name="Libourel C."/>
            <person name="Otte J."/>
            <person name="Skaloud P."/>
            <person name="Haon M."/>
            <person name="Grisel S."/>
            <person name="Petersen M."/>
            <person name="Berrin J.G."/>
            <person name="Delaux P.M."/>
            <person name="Dal Grande F."/>
            <person name="Keller J."/>
        </authorList>
    </citation>
    <scope>NUCLEOTIDE SEQUENCE [LARGE SCALE GENOMIC DNA]</scope>
    <source>
        <strain evidence="2 3">SAG 245.80</strain>
    </source>
</reference>
<dbReference type="InterPro" id="IPR015424">
    <property type="entry name" value="PyrdxlP-dep_Trfase"/>
</dbReference>
<dbReference type="SUPFAM" id="SSF53383">
    <property type="entry name" value="PLP-dependent transferases"/>
    <property type="match status" value="1"/>
</dbReference>
<comment type="caution">
    <text evidence="2">The sequence shown here is derived from an EMBL/GenBank/DDBJ whole genome shotgun (WGS) entry which is preliminary data.</text>
</comment>
<protein>
    <recommendedName>
        <fullName evidence="4">SAP domain-containing protein</fullName>
    </recommendedName>
</protein>
<evidence type="ECO:0000256" key="1">
    <source>
        <dbReference type="SAM" id="Coils"/>
    </source>
</evidence>
<keyword evidence="3" id="KW-1185">Reference proteome</keyword>
<gene>
    <name evidence="2" type="ORF">WJX81_004561</name>
</gene>
<evidence type="ECO:0008006" key="4">
    <source>
        <dbReference type="Google" id="ProtNLM"/>
    </source>
</evidence>
<sequence length="496" mass="50783">MGPCHRMRVATACCTTPGRSSFLQSASKTALRKLSKAKLVAQMHTLSLDTMGTKDVLIDRVLMLRSQSQERIAKVDEAVHDKAAEPLAAAAPLAVGQVAAAAAGELVALRAECAHMDEQLALVSAQLTAVNTEKEAEQANLQALAGQMAALREAWQADAAAMAEMGERAAGLEASEEALAELRAEHARFQERVAMLQRLLTDRDGEIARLRKQLEEYKVAPPVLVPAGAGPVGEDGAVALLERPGSGGGWASSPSPARELHSHPILVAAATGAGVTGAPAARFSANGVAPARFADVTKRHGAPGLAVLAGAQGLVQAWTNLKRGLPQETRLPLDLAAAMLAAAAHVEKVFSANRTLPAARCSLLNETWRAPCALPSCAFYAWCFLPCPHWCTPPAGARAATCSNGGAGTSLDTLTTATTAIAVTRTVGAGVNATGVETGGAASGAAMATKVVVAVATETGDGAVVMDTGAEAVVAKAAVVVVDAATSMAVAMRAER</sequence>
<proteinExistence type="predicted"/>
<organism evidence="2 3">
    <name type="scientific">Elliptochloris bilobata</name>
    <dbReference type="NCBI Taxonomy" id="381761"/>
    <lineage>
        <taxon>Eukaryota</taxon>
        <taxon>Viridiplantae</taxon>
        <taxon>Chlorophyta</taxon>
        <taxon>core chlorophytes</taxon>
        <taxon>Trebouxiophyceae</taxon>
        <taxon>Trebouxiophyceae incertae sedis</taxon>
        <taxon>Elliptochloris clade</taxon>
        <taxon>Elliptochloris</taxon>
    </lineage>
</organism>
<accession>A0AAW1QWL3</accession>
<feature type="coiled-coil region" evidence="1">
    <location>
        <begin position="122"/>
        <end position="199"/>
    </location>
</feature>
<evidence type="ECO:0000313" key="3">
    <source>
        <dbReference type="Proteomes" id="UP001445335"/>
    </source>
</evidence>
<dbReference type="EMBL" id="JALJOU010000070">
    <property type="protein sequence ID" value="KAK9825856.1"/>
    <property type="molecule type" value="Genomic_DNA"/>
</dbReference>
<dbReference type="Proteomes" id="UP001445335">
    <property type="component" value="Unassembled WGS sequence"/>
</dbReference>
<keyword evidence="1" id="KW-0175">Coiled coil</keyword>
<dbReference type="AlphaFoldDB" id="A0AAW1QWL3"/>